<dbReference type="FunFam" id="1.10.510.10:FF:000343">
    <property type="entry name" value="Cysteine-rich receptor-like protein kinase 28"/>
    <property type="match status" value="1"/>
</dbReference>
<dbReference type="PANTHER" id="PTHR27002:SF1104">
    <property type="entry name" value="CYSTEINE-RICH RECEPTOR-LIKE PROTEIN KINASE 27-RELATED"/>
    <property type="match status" value="1"/>
</dbReference>
<dbReference type="Gene3D" id="1.10.510.10">
    <property type="entry name" value="Transferase(Phosphotransferase) domain 1"/>
    <property type="match status" value="1"/>
</dbReference>
<feature type="non-terminal residue" evidence="20">
    <location>
        <position position="1"/>
    </location>
</feature>
<comment type="subcellular location">
    <subcellularLocation>
        <location evidence="1">Membrane</location>
        <topology evidence="1">Single-pass membrane protein</topology>
    </subcellularLocation>
</comment>
<dbReference type="InterPro" id="IPR038408">
    <property type="entry name" value="GNK2_sf"/>
</dbReference>
<dbReference type="SMART" id="SM00220">
    <property type="entry name" value="S_TKc"/>
    <property type="match status" value="1"/>
</dbReference>
<dbReference type="CDD" id="cd14066">
    <property type="entry name" value="STKc_IRAK"/>
    <property type="match status" value="1"/>
</dbReference>
<keyword evidence="8 15" id="KW-0547">Nucleotide-binding</keyword>
<feature type="domain" description="Gnk2-homologous" evidence="19">
    <location>
        <begin position="98"/>
        <end position="205"/>
    </location>
</feature>
<dbReference type="InterPro" id="IPR001245">
    <property type="entry name" value="Ser-Thr/Tyr_kinase_cat_dom"/>
</dbReference>
<evidence type="ECO:0000256" key="5">
    <source>
        <dbReference type="ARBA" id="ARBA00022692"/>
    </source>
</evidence>
<dbReference type="GO" id="GO:0004674">
    <property type="term" value="F:protein serine/threonine kinase activity"/>
    <property type="evidence" value="ECO:0000318"/>
    <property type="project" value="GO_Central"/>
</dbReference>
<evidence type="ECO:0000256" key="3">
    <source>
        <dbReference type="ARBA" id="ARBA00022553"/>
    </source>
</evidence>
<dbReference type="SUPFAM" id="SSF56112">
    <property type="entry name" value="Protein kinase-like (PK-like)"/>
    <property type="match status" value="1"/>
</dbReference>
<evidence type="ECO:0000256" key="14">
    <source>
        <dbReference type="ARBA" id="ARBA00023180"/>
    </source>
</evidence>
<evidence type="ECO:0000259" key="19">
    <source>
        <dbReference type="PROSITE" id="PS51473"/>
    </source>
</evidence>
<keyword evidence="2" id="KW-0723">Serine/threonine-protein kinase</keyword>
<evidence type="ECO:0000313" key="21">
    <source>
        <dbReference type="Proteomes" id="UP000030748"/>
    </source>
</evidence>
<dbReference type="GO" id="GO:0005524">
    <property type="term" value="F:ATP binding"/>
    <property type="evidence" value="ECO:0007669"/>
    <property type="project" value="UniProtKB-UniRule"/>
</dbReference>
<keyword evidence="10 15" id="KW-0067">ATP-binding</keyword>
<evidence type="ECO:0000256" key="11">
    <source>
        <dbReference type="ARBA" id="ARBA00022989"/>
    </source>
</evidence>
<keyword evidence="12 17" id="KW-0472">Membrane</keyword>
<reference evidence="20 21" key="1">
    <citation type="journal article" date="2013" name="Proc. Natl. Acad. Sci. U.S.A.">
        <title>Fine-scale variation in meiotic recombination in Mimulus inferred from population shotgun sequencing.</title>
        <authorList>
            <person name="Hellsten U."/>
            <person name="Wright K.M."/>
            <person name="Jenkins J."/>
            <person name="Shu S."/>
            <person name="Yuan Y."/>
            <person name="Wessler S.R."/>
            <person name="Schmutz J."/>
            <person name="Willis J.H."/>
            <person name="Rokhsar D.S."/>
        </authorList>
    </citation>
    <scope>NUCLEOTIDE SEQUENCE [LARGE SCALE GENOMIC DNA]</scope>
    <source>
        <strain evidence="21">cv. DUN x IM62</strain>
    </source>
</reference>
<gene>
    <name evidence="20" type="ORF">MIMGU_mgv1a020214mg</name>
</gene>
<dbReference type="Pfam" id="PF07714">
    <property type="entry name" value="PK_Tyr_Ser-Thr"/>
    <property type="match status" value="1"/>
</dbReference>
<evidence type="ECO:0000256" key="9">
    <source>
        <dbReference type="ARBA" id="ARBA00022777"/>
    </source>
</evidence>
<accession>A0A022Q932</accession>
<keyword evidence="9" id="KW-0418">Kinase</keyword>
<keyword evidence="21" id="KW-1185">Reference proteome</keyword>
<dbReference type="Gene3D" id="3.30.430.20">
    <property type="entry name" value="Gnk2 domain, C-X8-C-X2-C motif"/>
    <property type="match status" value="2"/>
</dbReference>
<evidence type="ECO:0000256" key="7">
    <source>
        <dbReference type="ARBA" id="ARBA00022737"/>
    </source>
</evidence>
<name>A0A022Q932_ERYGU</name>
<dbReference type="InterPro" id="IPR011009">
    <property type="entry name" value="Kinase-like_dom_sf"/>
</dbReference>
<dbReference type="InterPro" id="IPR017441">
    <property type="entry name" value="Protein_kinase_ATP_BS"/>
</dbReference>
<keyword evidence="11 17" id="KW-1133">Transmembrane helix</keyword>
<dbReference type="Proteomes" id="UP000030748">
    <property type="component" value="Unassembled WGS sequence"/>
</dbReference>
<evidence type="ECO:0000256" key="12">
    <source>
        <dbReference type="ARBA" id="ARBA00023136"/>
    </source>
</evidence>
<dbReference type="GO" id="GO:0009737">
    <property type="term" value="P:response to abscisic acid"/>
    <property type="evidence" value="ECO:0007669"/>
    <property type="project" value="UniProtKB-ARBA"/>
</dbReference>
<evidence type="ECO:0000256" key="17">
    <source>
        <dbReference type="SAM" id="Phobius"/>
    </source>
</evidence>
<keyword evidence="4" id="KW-0808">Transferase</keyword>
<dbReference type="GO" id="GO:0005886">
    <property type="term" value="C:plasma membrane"/>
    <property type="evidence" value="ECO:0000318"/>
    <property type="project" value="GO_Central"/>
</dbReference>
<dbReference type="GO" id="GO:0006955">
    <property type="term" value="P:immune response"/>
    <property type="evidence" value="ECO:0000318"/>
    <property type="project" value="GO_Central"/>
</dbReference>
<keyword evidence="7" id="KW-0677">Repeat</keyword>
<dbReference type="PROSITE" id="PS00108">
    <property type="entry name" value="PROTEIN_KINASE_ST"/>
    <property type="match status" value="1"/>
</dbReference>
<evidence type="ECO:0000256" key="4">
    <source>
        <dbReference type="ARBA" id="ARBA00022679"/>
    </source>
</evidence>
<evidence type="ECO:0000256" key="2">
    <source>
        <dbReference type="ARBA" id="ARBA00022527"/>
    </source>
</evidence>
<evidence type="ECO:0000256" key="8">
    <source>
        <dbReference type="ARBA" id="ARBA00022741"/>
    </source>
</evidence>
<keyword evidence="14" id="KW-0325">Glycoprotein</keyword>
<keyword evidence="5 17" id="KW-0812">Transmembrane</keyword>
<feature type="domain" description="Protein kinase" evidence="18">
    <location>
        <begin position="323"/>
        <end position="598"/>
    </location>
</feature>
<dbReference type="Gene3D" id="3.30.200.20">
    <property type="entry name" value="Phosphorylase Kinase, domain 1"/>
    <property type="match status" value="1"/>
</dbReference>
<evidence type="ECO:0000256" key="15">
    <source>
        <dbReference type="PROSITE-ProRule" id="PRU10141"/>
    </source>
</evidence>
<feature type="domain" description="Gnk2-homologous" evidence="19">
    <location>
        <begin position="1"/>
        <end position="92"/>
    </location>
</feature>
<dbReference type="PROSITE" id="PS50011">
    <property type="entry name" value="PROTEIN_KINASE_DOM"/>
    <property type="match status" value="1"/>
</dbReference>
<dbReference type="AlphaFoldDB" id="A0A022Q932"/>
<evidence type="ECO:0000256" key="16">
    <source>
        <dbReference type="SAM" id="MobiDB-lite"/>
    </source>
</evidence>
<dbReference type="GO" id="GO:0007165">
    <property type="term" value="P:signal transduction"/>
    <property type="evidence" value="ECO:0000318"/>
    <property type="project" value="GO_Central"/>
</dbReference>
<evidence type="ECO:0000313" key="20">
    <source>
        <dbReference type="EMBL" id="EYU23768.1"/>
    </source>
</evidence>
<dbReference type="FunFam" id="3.30.430.20:FF:000002">
    <property type="entry name" value="Cysteine-rich receptor-like protein kinase 10"/>
    <property type="match status" value="1"/>
</dbReference>
<dbReference type="PANTHER" id="PTHR27002">
    <property type="entry name" value="RECEPTOR-LIKE SERINE/THREONINE-PROTEIN KINASE SD1-8"/>
    <property type="match status" value="1"/>
</dbReference>
<dbReference type="PROSITE" id="PS00107">
    <property type="entry name" value="PROTEIN_KINASE_ATP"/>
    <property type="match status" value="1"/>
</dbReference>
<dbReference type="CDD" id="cd23509">
    <property type="entry name" value="Gnk2-like"/>
    <property type="match status" value="2"/>
</dbReference>
<keyword evidence="3" id="KW-0597">Phosphoprotein</keyword>
<dbReference type="Pfam" id="PF01657">
    <property type="entry name" value="Stress-antifung"/>
    <property type="match status" value="2"/>
</dbReference>
<keyword evidence="13" id="KW-0675">Receptor</keyword>
<evidence type="ECO:0000256" key="6">
    <source>
        <dbReference type="ARBA" id="ARBA00022729"/>
    </source>
</evidence>
<protein>
    <submittedName>
        <fullName evidence="20">Uncharacterized protein</fullName>
    </submittedName>
</protein>
<feature type="binding site" evidence="15">
    <location>
        <position position="351"/>
    </location>
    <ligand>
        <name>ATP</name>
        <dbReference type="ChEBI" id="CHEBI:30616"/>
    </ligand>
</feature>
<evidence type="ECO:0000256" key="10">
    <source>
        <dbReference type="ARBA" id="ARBA00022840"/>
    </source>
</evidence>
<evidence type="ECO:0000256" key="13">
    <source>
        <dbReference type="ARBA" id="ARBA00023170"/>
    </source>
</evidence>
<dbReference type="InterPro" id="IPR008271">
    <property type="entry name" value="Ser/Thr_kinase_AS"/>
</dbReference>
<feature type="transmembrane region" description="Helical" evidence="17">
    <location>
        <begin position="260"/>
        <end position="283"/>
    </location>
</feature>
<proteinExistence type="predicted"/>
<dbReference type="InterPro" id="IPR002902">
    <property type="entry name" value="GNK2"/>
</dbReference>
<dbReference type="FunFam" id="3.30.200.20:FF:000142">
    <property type="entry name" value="Cysteine-rich receptor-like protein kinase 10"/>
    <property type="match status" value="1"/>
</dbReference>
<dbReference type="STRING" id="4155.A0A022Q932"/>
<dbReference type="PROSITE" id="PS51473">
    <property type="entry name" value="GNK2"/>
    <property type="match status" value="2"/>
</dbReference>
<dbReference type="InterPro" id="IPR000719">
    <property type="entry name" value="Prot_kinase_dom"/>
</dbReference>
<dbReference type="EMBL" id="KI632154">
    <property type="protein sequence ID" value="EYU23768.1"/>
    <property type="molecule type" value="Genomic_DNA"/>
</dbReference>
<feature type="region of interest" description="Disordered" evidence="16">
    <location>
        <begin position="230"/>
        <end position="254"/>
    </location>
</feature>
<feature type="compositionally biased region" description="Pro residues" evidence="16">
    <location>
        <begin position="230"/>
        <end position="249"/>
    </location>
</feature>
<keyword evidence="6" id="KW-0732">Signal</keyword>
<evidence type="ECO:0000256" key="1">
    <source>
        <dbReference type="ARBA" id="ARBA00004167"/>
    </source>
</evidence>
<evidence type="ECO:0000259" key="18">
    <source>
        <dbReference type="PROSITE" id="PS50011"/>
    </source>
</evidence>
<sequence length="631" mass="69826">NYTTNSTYMANLNAVLSSLLTGLSSSGFYNASVGQYPDRANAAVLCGADVELDECRRCLRDITPKILTSCPNYKQAFEWDEGCVLRYSNETMFGVLAMYPGLWWWNLNNATSPVRFKEDLRTLIDGLRIKAAAGDGTRKVAAGNITAPDFQTIYALVQCSPDLSQKDCNICLLTAEADIPRCCDNRVGGRVLLQSCYLRYETYPFFNETVLQKLEPVTLPPPAPAPVIVPVPGSPILRSPPPPSSPPPSGKKDDNSSARAVVIIAVSIAACVIVVVALVGICLRKKIKRRPIENPENKAVDEITTVESLQYGYSTIKAATNDFSDKNKLGEGGFGVVYKGKLPNDQEIAVKRLSKNSGQGDVEFKNEILLLAKLQHRNLVRLLGFSIQGSEKLLVYEFVRNGSLDLYPTKRSCLDWDKRYKIIGGIARGLVYLHEDSQLRIIHRDLKPGNVLLDREMNPKIADFGMARLFEQDETQGNTSKIAGTYGYMSPEYAMRGQFSVKSDVFSFGVLVLEIMSGQKNRSIRIGDNVEDLLTFTWKNWREGTVENMIDPILRAAGTGSLRDMIKCIHIGLLCVQENASKRPPMASILIMLSSSTMNLPVPSEPACFMDISLFDNFESLFLLSFLSVVC</sequence>
<organism evidence="20 21">
    <name type="scientific">Erythranthe guttata</name>
    <name type="common">Yellow monkey flower</name>
    <name type="synonym">Mimulus guttatus</name>
    <dbReference type="NCBI Taxonomy" id="4155"/>
    <lineage>
        <taxon>Eukaryota</taxon>
        <taxon>Viridiplantae</taxon>
        <taxon>Streptophyta</taxon>
        <taxon>Embryophyta</taxon>
        <taxon>Tracheophyta</taxon>
        <taxon>Spermatophyta</taxon>
        <taxon>Magnoliopsida</taxon>
        <taxon>eudicotyledons</taxon>
        <taxon>Gunneridae</taxon>
        <taxon>Pentapetalae</taxon>
        <taxon>asterids</taxon>
        <taxon>lamiids</taxon>
        <taxon>Lamiales</taxon>
        <taxon>Phrymaceae</taxon>
        <taxon>Erythranthe</taxon>
    </lineage>
</organism>